<keyword evidence="3" id="KW-0732">Signal</keyword>
<dbReference type="InterPro" id="IPR003599">
    <property type="entry name" value="Ig_sub"/>
</dbReference>
<dbReference type="InterPro" id="IPR036179">
    <property type="entry name" value="Ig-like_dom_sf"/>
</dbReference>
<evidence type="ECO:0000313" key="5">
    <source>
        <dbReference type="EMBL" id="KAK2830909.1"/>
    </source>
</evidence>
<feature type="region of interest" description="Disordered" evidence="1">
    <location>
        <begin position="213"/>
        <end position="248"/>
    </location>
</feature>
<dbReference type="Gene3D" id="2.60.40.10">
    <property type="entry name" value="Immunoglobulins"/>
    <property type="match status" value="1"/>
</dbReference>
<comment type="caution">
    <text evidence="5">The sequence shown here is derived from an EMBL/GenBank/DDBJ whole genome shotgun (WGS) entry which is preliminary data.</text>
</comment>
<dbReference type="InterPro" id="IPR013106">
    <property type="entry name" value="Ig_V-set"/>
</dbReference>
<protein>
    <recommendedName>
        <fullName evidence="4">Immunoglobulin domain-containing protein</fullName>
    </recommendedName>
</protein>
<feature type="chain" id="PRO_5041743387" description="Immunoglobulin domain-containing protein" evidence="3">
    <location>
        <begin position="19"/>
        <end position="362"/>
    </location>
</feature>
<dbReference type="EMBL" id="JAUPFM010000014">
    <property type="protein sequence ID" value="KAK2830909.1"/>
    <property type="molecule type" value="Genomic_DNA"/>
</dbReference>
<sequence length="362" mass="40512">MLSFLIFCCVWFLQIVLSCCDQNSTDRESGGSRSVARLPPAAGIRLSVPENHRLCLQCGTAAGSDVVWTHGGTKLLMRTDEPDGDERRRRSPRPDGRLCFEPLDDCDSGWFGCNGRRVAELQVLTGDWFQVVAGWTLLLPCRSPPRTRQRWFHRRGRGRWEPVLTRFKNGSVKPEREGGRHSFDNDALQIRNLRPDDAGEYQCNAQPLGRVTVLPGPPDPTGSQSSRTSTPAAVTQTAAKKKKKKKETKGSENALLLLALVGFALMILLLVSVCFVLVAVRCRRKNGRKPGTQRSDVTELRPWTSAVTQTEYEVFESPCGPEENLHYASLGRQNWGERPTKTPLNQDHQDIVYSAVMTRPEN</sequence>
<keyword evidence="2" id="KW-1133">Transmembrane helix</keyword>
<dbReference type="Pfam" id="PF07686">
    <property type="entry name" value="V-set"/>
    <property type="match status" value="1"/>
</dbReference>
<dbReference type="SUPFAM" id="SSF48726">
    <property type="entry name" value="Immunoglobulin"/>
    <property type="match status" value="1"/>
</dbReference>
<evidence type="ECO:0000256" key="2">
    <source>
        <dbReference type="SAM" id="Phobius"/>
    </source>
</evidence>
<dbReference type="InterPro" id="IPR013783">
    <property type="entry name" value="Ig-like_fold"/>
</dbReference>
<dbReference type="AlphaFoldDB" id="A0AA88M5G0"/>
<feature type="signal peptide" evidence="3">
    <location>
        <begin position="1"/>
        <end position="18"/>
    </location>
</feature>
<dbReference type="Proteomes" id="UP001187415">
    <property type="component" value="Unassembled WGS sequence"/>
</dbReference>
<organism evidence="5 6">
    <name type="scientific">Channa striata</name>
    <name type="common">Snakehead murrel</name>
    <name type="synonym">Ophicephalus striatus</name>
    <dbReference type="NCBI Taxonomy" id="64152"/>
    <lineage>
        <taxon>Eukaryota</taxon>
        <taxon>Metazoa</taxon>
        <taxon>Chordata</taxon>
        <taxon>Craniata</taxon>
        <taxon>Vertebrata</taxon>
        <taxon>Euteleostomi</taxon>
        <taxon>Actinopterygii</taxon>
        <taxon>Neopterygii</taxon>
        <taxon>Teleostei</taxon>
        <taxon>Neoteleostei</taxon>
        <taxon>Acanthomorphata</taxon>
        <taxon>Anabantaria</taxon>
        <taxon>Anabantiformes</taxon>
        <taxon>Channoidei</taxon>
        <taxon>Channidae</taxon>
        <taxon>Channa</taxon>
    </lineage>
</organism>
<gene>
    <name evidence="5" type="ORF">Q5P01_018840</name>
</gene>
<proteinExistence type="predicted"/>
<keyword evidence="6" id="KW-1185">Reference proteome</keyword>
<evidence type="ECO:0000256" key="3">
    <source>
        <dbReference type="SAM" id="SignalP"/>
    </source>
</evidence>
<feature type="domain" description="Immunoglobulin" evidence="4">
    <location>
        <begin position="43"/>
        <end position="124"/>
    </location>
</feature>
<feature type="domain" description="Immunoglobulin" evidence="4">
    <location>
        <begin position="126"/>
        <end position="237"/>
    </location>
</feature>
<evidence type="ECO:0000256" key="1">
    <source>
        <dbReference type="SAM" id="MobiDB-lite"/>
    </source>
</evidence>
<reference evidence="5" key="1">
    <citation type="submission" date="2023-07" db="EMBL/GenBank/DDBJ databases">
        <title>Chromosome-level Genome Assembly of Striped Snakehead (Channa striata).</title>
        <authorList>
            <person name="Liu H."/>
        </authorList>
    </citation>
    <scope>NUCLEOTIDE SEQUENCE</scope>
    <source>
        <strain evidence="5">Gz</strain>
        <tissue evidence="5">Muscle</tissue>
    </source>
</reference>
<evidence type="ECO:0000259" key="4">
    <source>
        <dbReference type="SMART" id="SM00409"/>
    </source>
</evidence>
<evidence type="ECO:0000313" key="6">
    <source>
        <dbReference type="Proteomes" id="UP001187415"/>
    </source>
</evidence>
<name>A0AA88M5G0_CHASR</name>
<keyword evidence="2" id="KW-0812">Transmembrane</keyword>
<feature type="transmembrane region" description="Helical" evidence="2">
    <location>
        <begin position="254"/>
        <end position="280"/>
    </location>
</feature>
<accession>A0AA88M5G0</accession>
<dbReference type="SMART" id="SM00409">
    <property type="entry name" value="IG"/>
    <property type="match status" value="2"/>
</dbReference>
<keyword evidence="2" id="KW-0472">Membrane</keyword>